<dbReference type="InterPro" id="IPR004099">
    <property type="entry name" value="Pyr_nucl-diS_OxRdtase_dimer"/>
</dbReference>
<dbReference type="OrthoDB" id="230580at2"/>
<evidence type="ECO:0000259" key="15">
    <source>
        <dbReference type="Pfam" id="PF02852"/>
    </source>
</evidence>
<sequence length="471" mass="50096">MADEYDLVVIGAGPGGYTAAIRAAQLKMKVACVEKRAGKALGGTCLNVGCIPSKALLDSSEHYEAALHKLARHGVKVSGVQLDLPTMLARKDKVVKELTGGVAFLFKKYGVTPVYGAAKLLKGNAVEVAGEDGKTTTLKAKNVLLATGSESVELPFLKYDGKHVVSSTEALNFSPVPKHLIVVGGGYIGLELGSVWKRLGAKVTVVEFLPRILAISDGEVAAEVFKLLKQQGMEFHLETKVTGAAIKGDTVTVTAQAKDGKELKFEGDRVLVAVGRRPFTAGLGLDEAGVTYDPKTRQIPVDESFRTNVPGVYAIGDLIAGPMLAHKASEEGVVFAERLAGMKPHINYDAIPSVIYIWPEVASVGKTEEQVKETGKPYKVGRFKFAATGRAKAMDEQDGFVKVIADEKTDRVLGVHILGPRASDLIAECVTVMEYHGSAEDIARCTHGHPTLSEAVGEAARMAYAGMPLNS</sequence>
<reference evidence="17 18" key="1">
    <citation type="submission" date="2019-02" db="EMBL/GenBank/DDBJ databases">
        <title>Deep-cultivation of Planctomycetes and their phenomic and genomic characterization uncovers novel biology.</title>
        <authorList>
            <person name="Wiegand S."/>
            <person name="Jogler M."/>
            <person name="Boedeker C."/>
            <person name="Pinto D."/>
            <person name="Vollmers J."/>
            <person name="Rivas-Marin E."/>
            <person name="Kohn T."/>
            <person name="Peeters S.H."/>
            <person name="Heuer A."/>
            <person name="Rast P."/>
            <person name="Oberbeckmann S."/>
            <person name="Bunk B."/>
            <person name="Jeske O."/>
            <person name="Meyerdierks A."/>
            <person name="Storesund J.E."/>
            <person name="Kallscheuer N."/>
            <person name="Luecker S."/>
            <person name="Lage O.M."/>
            <person name="Pohl T."/>
            <person name="Merkel B.J."/>
            <person name="Hornburger P."/>
            <person name="Mueller R.-W."/>
            <person name="Bruemmer F."/>
            <person name="Labrenz M."/>
            <person name="Spormann A.M."/>
            <person name="Op den Camp H."/>
            <person name="Overmann J."/>
            <person name="Amann R."/>
            <person name="Jetten M.S.M."/>
            <person name="Mascher T."/>
            <person name="Medema M.H."/>
            <person name="Devos D.P."/>
            <person name="Kaster A.-K."/>
            <person name="Ovreas L."/>
            <person name="Rohde M."/>
            <person name="Galperin M.Y."/>
            <person name="Jogler C."/>
        </authorList>
    </citation>
    <scope>NUCLEOTIDE SEQUENCE [LARGE SCALE GENOMIC DNA]</scope>
    <source>
        <strain evidence="17 18">ETA_A1</strain>
    </source>
</reference>
<dbReference type="InterPro" id="IPR001100">
    <property type="entry name" value="Pyr_nuc-diS_OxRdtase"/>
</dbReference>
<dbReference type="GO" id="GO:0004148">
    <property type="term" value="F:dihydrolipoyl dehydrogenase (NADH) activity"/>
    <property type="evidence" value="ECO:0007669"/>
    <property type="project" value="UniProtKB-EC"/>
</dbReference>
<evidence type="ECO:0000259" key="16">
    <source>
        <dbReference type="Pfam" id="PF07992"/>
    </source>
</evidence>
<keyword evidence="6 14" id="KW-0560">Oxidoreductase</keyword>
<keyword evidence="18" id="KW-1185">Reference proteome</keyword>
<comment type="miscellaneous">
    <text evidence="14">The active site is a redox-active disulfide bond.</text>
</comment>
<feature type="binding site" evidence="12">
    <location>
        <begin position="323"/>
        <end position="326"/>
    </location>
    <ligand>
        <name>FAD</name>
        <dbReference type="ChEBI" id="CHEBI:57692"/>
    </ligand>
</feature>
<evidence type="ECO:0000256" key="13">
    <source>
        <dbReference type="PIRSR" id="PIRSR000350-4"/>
    </source>
</evidence>
<dbReference type="AlphaFoldDB" id="A0A517XZQ5"/>
<dbReference type="GO" id="GO:0050660">
    <property type="term" value="F:flavin adenine dinucleotide binding"/>
    <property type="evidence" value="ECO:0007669"/>
    <property type="project" value="InterPro"/>
</dbReference>
<comment type="similarity">
    <text evidence="1 14">Belongs to the class-I pyridine nucleotide-disulfide oxidoreductase family.</text>
</comment>
<evidence type="ECO:0000256" key="8">
    <source>
        <dbReference type="ARBA" id="ARBA00023157"/>
    </source>
</evidence>
<dbReference type="InterPro" id="IPR006258">
    <property type="entry name" value="Lipoamide_DH"/>
</dbReference>
<dbReference type="InterPro" id="IPR016156">
    <property type="entry name" value="FAD/NAD-linked_Rdtase_dimer_sf"/>
</dbReference>
<dbReference type="InterPro" id="IPR012999">
    <property type="entry name" value="Pyr_OxRdtase_I_AS"/>
</dbReference>
<dbReference type="Pfam" id="PF02852">
    <property type="entry name" value="Pyr_redox_dim"/>
    <property type="match status" value="1"/>
</dbReference>
<dbReference type="InterPro" id="IPR050151">
    <property type="entry name" value="Class-I_Pyr_Nuc-Dis_Oxidored"/>
</dbReference>
<dbReference type="RefSeq" id="WP_145243096.1">
    <property type="nucleotide sequence ID" value="NZ_CP036273.1"/>
</dbReference>
<evidence type="ECO:0000256" key="10">
    <source>
        <dbReference type="ARBA" id="ARBA00049187"/>
    </source>
</evidence>
<dbReference type="EC" id="1.8.1.4" evidence="2 14"/>
<accession>A0A517XZQ5</accession>
<dbReference type="PROSITE" id="PS00076">
    <property type="entry name" value="PYRIDINE_REDOX_1"/>
    <property type="match status" value="1"/>
</dbReference>
<dbReference type="SUPFAM" id="SSF55424">
    <property type="entry name" value="FAD/NAD-linked reductases, dimerisation (C-terminal) domain"/>
    <property type="match status" value="1"/>
</dbReference>
<dbReference type="PANTHER" id="PTHR22912">
    <property type="entry name" value="DISULFIDE OXIDOREDUCTASE"/>
    <property type="match status" value="1"/>
</dbReference>
<dbReference type="Gene3D" id="3.50.50.60">
    <property type="entry name" value="FAD/NAD(P)-binding domain"/>
    <property type="match status" value="2"/>
</dbReference>
<dbReference type="GO" id="GO:0005737">
    <property type="term" value="C:cytoplasm"/>
    <property type="evidence" value="ECO:0007669"/>
    <property type="project" value="UniProtKB-ARBA"/>
</dbReference>
<evidence type="ECO:0000313" key="18">
    <source>
        <dbReference type="Proteomes" id="UP000319576"/>
    </source>
</evidence>
<dbReference type="InterPro" id="IPR036188">
    <property type="entry name" value="FAD/NAD-bd_sf"/>
</dbReference>
<dbReference type="PANTHER" id="PTHR22912:SF151">
    <property type="entry name" value="DIHYDROLIPOYL DEHYDROGENASE, MITOCHONDRIAL"/>
    <property type="match status" value="1"/>
</dbReference>
<dbReference type="Proteomes" id="UP000319576">
    <property type="component" value="Chromosome"/>
</dbReference>
<protein>
    <recommendedName>
        <fullName evidence="3 14">Dihydrolipoyl dehydrogenase</fullName>
        <ecNumber evidence="2 14">1.8.1.4</ecNumber>
    </recommendedName>
</protein>
<dbReference type="PRINTS" id="PR00368">
    <property type="entry name" value="FADPNR"/>
</dbReference>
<keyword evidence="7 12" id="KW-0520">NAD</keyword>
<evidence type="ECO:0000256" key="6">
    <source>
        <dbReference type="ARBA" id="ARBA00023002"/>
    </source>
</evidence>
<evidence type="ECO:0000256" key="2">
    <source>
        <dbReference type="ARBA" id="ARBA00012608"/>
    </source>
</evidence>
<dbReference type="EMBL" id="CP036273">
    <property type="protein sequence ID" value="QDU22992.1"/>
    <property type="molecule type" value="Genomic_DNA"/>
</dbReference>
<dbReference type="InterPro" id="IPR023753">
    <property type="entry name" value="FAD/NAD-binding_dom"/>
</dbReference>
<evidence type="ECO:0000256" key="11">
    <source>
        <dbReference type="PIRSR" id="PIRSR000350-2"/>
    </source>
</evidence>
<name>A0A517XZQ5_9BACT</name>
<comment type="cofactor">
    <cofactor evidence="12 14">
        <name>FAD</name>
        <dbReference type="ChEBI" id="CHEBI:57692"/>
    </cofactor>
    <text evidence="12 14">Binds 1 FAD per subunit.</text>
</comment>
<dbReference type="FunFam" id="3.30.390.30:FF:000001">
    <property type="entry name" value="Dihydrolipoyl dehydrogenase"/>
    <property type="match status" value="1"/>
</dbReference>
<feature type="active site" description="Proton acceptor" evidence="11">
    <location>
        <position position="449"/>
    </location>
</feature>
<dbReference type="NCBIfam" id="TIGR01350">
    <property type="entry name" value="lipoamide_DH"/>
    <property type="match status" value="1"/>
</dbReference>
<dbReference type="Pfam" id="PF07992">
    <property type="entry name" value="Pyr_redox_2"/>
    <property type="match status" value="1"/>
</dbReference>
<feature type="binding site" evidence="12">
    <location>
        <position position="207"/>
    </location>
    <ligand>
        <name>NAD(+)</name>
        <dbReference type="ChEBI" id="CHEBI:57540"/>
    </ligand>
</feature>
<organism evidence="17 18">
    <name type="scientific">Urbifossiella limnaea</name>
    <dbReference type="NCBI Taxonomy" id="2528023"/>
    <lineage>
        <taxon>Bacteria</taxon>
        <taxon>Pseudomonadati</taxon>
        <taxon>Planctomycetota</taxon>
        <taxon>Planctomycetia</taxon>
        <taxon>Gemmatales</taxon>
        <taxon>Gemmataceae</taxon>
        <taxon>Urbifossiella</taxon>
    </lineage>
</organism>
<evidence type="ECO:0000256" key="14">
    <source>
        <dbReference type="RuleBase" id="RU003692"/>
    </source>
</evidence>
<dbReference type="FunFam" id="3.50.50.60:FF:000001">
    <property type="entry name" value="Dihydrolipoyl dehydrogenase, mitochondrial"/>
    <property type="match status" value="1"/>
</dbReference>
<evidence type="ECO:0000256" key="3">
    <source>
        <dbReference type="ARBA" id="ARBA00016961"/>
    </source>
</evidence>
<evidence type="ECO:0000256" key="12">
    <source>
        <dbReference type="PIRSR" id="PIRSR000350-3"/>
    </source>
</evidence>
<feature type="binding site" evidence="12">
    <location>
        <begin position="147"/>
        <end position="149"/>
    </location>
    <ligand>
        <name>FAD</name>
        <dbReference type="ChEBI" id="CHEBI:57692"/>
    </ligand>
</feature>
<evidence type="ECO:0000256" key="1">
    <source>
        <dbReference type="ARBA" id="ARBA00007532"/>
    </source>
</evidence>
<gene>
    <name evidence="17" type="primary">lpd</name>
    <name evidence="17" type="ORF">ETAA1_49820</name>
</gene>
<keyword evidence="5 12" id="KW-0274">FAD</keyword>
<feature type="binding site" evidence="12">
    <location>
        <begin position="184"/>
        <end position="191"/>
    </location>
    <ligand>
        <name>NAD(+)</name>
        <dbReference type="ChEBI" id="CHEBI:57540"/>
    </ligand>
</feature>
<dbReference type="SUPFAM" id="SSF51905">
    <property type="entry name" value="FAD/NAD(P)-binding domain"/>
    <property type="match status" value="1"/>
</dbReference>
<dbReference type="PIRSF" id="PIRSF000350">
    <property type="entry name" value="Mercury_reductase_MerA"/>
    <property type="match status" value="1"/>
</dbReference>
<proteinExistence type="inferred from homology"/>
<dbReference type="GO" id="GO:0006103">
    <property type="term" value="P:2-oxoglutarate metabolic process"/>
    <property type="evidence" value="ECO:0007669"/>
    <property type="project" value="TreeGrafter"/>
</dbReference>
<feature type="domain" description="FAD/NAD(P)-binding" evidence="16">
    <location>
        <begin position="5"/>
        <end position="332"/>
    </location>
</feature>
<evidence type="ECO:0000256" key="5">
    <source>
        <dbReference type="ARBA" id="ARBA00022827"/>
    </source>
</evidence>
<evidence type="ECO:0000313" key="17">
    <source>
        <dbReference type="EMBL" id="QDU22992.1"/>
    </source>
</evidence>
<evidence type="ECO:0000256" key="7">
    <source>
        <dbReference type="ARBA" id="ARBA00023027"/>
    </source>
</evidence>
<evidence type="ECO:0000256" key="9">
    <source>
        <dbReference type="ARBA" id="ARBA00023284"/>
    </source>
</evidence>
<feature type="domain" description="Pyridine nucleotide-disulphide oxidoreductase dimerisation" evidence="15">
    <location>
        <begin position="351"/>
        <end position="460"/>
    </location>
</feature>
<feature type="binding site" evidence="12">
    <location>
        <position position="275"/>
    </location>
    <ligand>
        <name>NAD(+)</name>
        <dbReference type="ChEBI" id="CHEBI:57540"/>
    </ligand>
</feature>
<feature type="disulfide bond" description="Redox-active" evidence="13">
    <location>
        <begin position="45"/>
        <end position="50"/>
    </location>
</feature>
<keyword evidence="9 14" id="KW-0676">Redox-active center</keyword>
<feature type="binding site" evidence="12">
    <location>
        <position position="54"/>
    </location>
    <ligand>
        <name>FAD</name>
        <dbReference type="ChEBI" id="CHEBI:57692"/>
    </ligand>
</feature>
<dbReference type="PRINTS" id="PR00411">
    <property type="entry name" value="PNDRDTASEI"/>
</dbReference>
<keyword evidence="12" id="KW-0547">Nucleotide-binding</keyword>
<dbReference type="KEGG" id="uli:ETAA1_49820"/>
<evidence type="ECO:0000256" key="4">
    <source>
        <dbReference type="ARBA" id="ARBA00022630"/>
    </source>
</evidence>
<dbReference type="Gene3D" id="3.30.390.30">
    <property type="match status" value="1"/>
</dbReference>
<comment type="catalytic activity">
    <reaction evidence="10 14">
        <text>N(6)-[(R)-dihydrolipoyl]-L-lysyl-[protein] + NAD(+) = N(6)-[(R)-lipoyl]-L-lysyl-[protein] + NADH + H(+)</text>
        <dbReference type="Rhea" id="RHEA:15045"/>
        <dbReference type="Rhea" id="RHEA-COMP:10474"/>
        <dbReference type="Rhea" id="RHEA-COMP:10475"/>
        <dbReference type="ChEBI" id="CHEBI:15378"/>
        <dbReference type="ChEBI" id="CHEBI:57540"/>
        <dbReference type="ChEBI" id="CHEBI:57945"/>
        <dbReference type="ChEBI" id="CHEBI:83099"/>
        <dbReference type="ChEBI" id="CHEBI:83100"/>
        <dbReference type="EC" id="1.8.1.4"/>
    </reaction>
</comment>
<feature type="binding site" evidence="12">
    <location>
        <position position="317"/>
    </location>
    <ligand>
        <name>FAD</name>
        <dbReference type="ChEBI" id="CHEBI:57692"/>
    </ligand>
</feature>
<keyword evidence="4 14" id="KW-0285">Flavoprotein</keyword>
<keyword evidence="8" id="KW-1015">Disulfide bond</keyword>